<feature type="transmembrane region" description="Helical" evidence="1">
    <location>
        <begin position="229"/>
        <end position="250"/>
    </location>
</feature>
<dbReference type="PANTHER" id="PTHR30354:SF23">
    <property type="entry name" value="GNTP FAMILY PERMEASE"/>
    <property type="match status" value="1"/>
</dbReference>
<gene>
    <name evidence="2" type="ORF">FZD51_10310</name>
</gene>
<name>A0A5D4RCN3_9BACI</name>
<feature type="transmembrane region" description="Helical" evidence="1">
    <location>
        <begin position="256"/>
        <end position="276"/>
    </location>
</feature>
<dbReference type="Proteomes" id="UP000322139">
    <property type="component" value="Unassembled WGS sequence"/>
</dbReference>
<dbReference type="Pfam" id="PF02447">
    <property type="entry name" value="GntP_permease"/>
    <property type="match status" value="1"/>
</dbReference>
<dbReference type="RefSeq" id="WP_148974691.1">
    <property type="nucleotide sequence ID" value="NZ_JBNIKU010000007.1"/>
</dbReference>
<keyword evidence="1" id="KW-1133">Transmembrane helix</keyword>
<dbReference type="GO" id="GO:0015128">
    <property type="term" value="F:gluconate transmembrane transporter activity"/>
    <property type="evidence" value="ECO:0007669"/>
    <property type="project" value="InterPro"/>
</dbReference>
<feature type="transmembrane region" description="Helical" evidence="1">
    <location>
        <begin position="112"/>
        <end position="142"/>
    </location>
</feature>
<dbReference type="AlphaFoldDB" id="A0A5D4RCN3"/>
<evidence type="ECO:0000256" key="1">
    <source>
        <dbReference type="SAM" id="Phobius"/>
    </source>
</evidence>
<feature type="transmembrane region" description="Helical" evidence="1">
    <location>
        <begin position="80"/>
        <end position="100"/>
    </location>
</feature>
<dbReference type="InterPro" id="IPR003474">
    <property type="entry name" value="Glcn_transporter"/>
</dbReference>
<sequence>MKVTSFKGGIILEATIQVSALGAIVALAVAILLILKKVSPAYGMIAGALIGGLVGGVNITDTVTLMMEGAKGIIPAVLRILAAGVLAGVLIESGAASVIAETIVKKLGETRALLALAAATMILTAVGVFVDVAVITVAPIALAIAQRAAISKTAILLAMIGGGKAGNIMSPNPNAIAASDAFNIPLTSIMAAGIIPAVFGLAMTYFIARKLVNKGTAISASEVAPHTGGALPPFWAALIGPAVTIILLALRPLFDISIDPMIALPLGGIAGAIVMGKARKINDFAVSGLGKMTGVAIMLLGTGTLAGIIANSGLKDVLINGLDAVGLPAYVLAPASGIFMSAATASTTAGTAVASQVFSSTILEMGVSALAGAAMVHAGATVLDHLPHGSFFHATGGSVNMEMKERLKVMPYESLVGLTMAVVSTLIYGVFQLFG</sequence>
<proteinExistence type="predicted"/>
<keyword evidence="1" id="KW-0812">Transmembrane</keyword>
<reference evidence="2 3" key="1">
    <citation type="submission" date="2019-08" db="EMBL/GenBank/DDBJ databases">
        <title>Bacillus genomes from the desert of Cuatro Cienegas, Coahuila.</title>
        <authorList>
            <person name="Olmedo-Alvarez G."/>
        </authorList>
    </citation>
    <scope>NUCLEOTIDE SEQUENCE [LARGE SCALE GENOMIC DNA]</scope>
    <source>
        <strain evidence="2 3">CH446_14T</strain>
    </source>
</reference>
<keyword evidence="1" id="KW-0472">Membrane</keyword>
<evidence type="ECO:0000313" key="3">
    <source>
        <dbReference type="Proteomes" id="UP000322139"/>
    </source>
</evidence>
<feature type="transmembrane region" description="Helical" evidence="1">
    <location>
        <begin position="330"/>
        <end position="354"/>
    </location>
</feature>
<feature type="transmembrane region" description="Helical" evidence="1">
    <location>
        <begin position="361"/>
        <end position="383"/>
    </location>
</feature>
<feature type="transmembrane region" description="Helical" evidence="1">
    <location>
        <begin position="288"/>
        <end position="310"/>
    </location>
</feature>
<feature type="transmembrane region" description="Helical" evidence="1">
    <location>
        <begin position="415"/>
        <end position="434"/>
    </location>
</feature>
<dbReference type="GO" id="GO:0005886">
    <property type="term" value="C:plasma membrane"/>
    <property type="evidence" value="ECO:0007669"/>
    <property type="project" value="TreeGrafter"/>
</dbReference>
<dbReference type="PANTHER" id="PTHR30354">
    <property type="entry name" value="GNT FAMILY GLUCONATE TRANSPORTER"/>
    <property type="match status" value="1"/>
</dbReference>
<protein>
    <submittedName>
        <fullName evidence="2">GntP family permease</fullName>
    </submittedName>
</protein>
<feature type="transmembrane region" description="Helical" evidence="1">
    <location>
        <begin position="41"/>
        <end position="59"/>
    </location>
</feature>
<organism evidence="2 3">
    <name type="scientific">Bacillus infantis</name>
    <dbReference type="NCBI Taxonomy" id="324767"/>
    <lineage>
        <taxon>Bacteria</taxon>
        <taxon>Bacillati</taxon>
        <taxon>Bacillota</taxon>
        <taxon>Bacilli</taxon>
        <taxon>Bacillales</taxon>
        <taxon>Bacillaceae</taxon>
        <taxon>Bacillus</taxon>
    </lineage>
</organism>
<evidence type="ECO:0000313" key="2">
    <source>
        <dbReference type="EMBL" id="TYS48510.1"/>
    </source>
</evidence>
<dbReference type="EMBL" id="VTER01000005">
    <property type="protein sequence ID" value="TYS48510.1"/>
    <property type="molecule type" value="Genomic_DNA"/>
</dbReference>
<feature type="transmembrane region" description="Helical" evidence="1">
    <location>
        <begin position="12"/>
        <end position="35"/>
    </location>
</feature>
<feature type="transmembrane region" description="Helical" evidence="1">
    <location>
        <begin position="189"/>
        <end position="208"/>
    </location>
</feature>
<comment type="caution">
    <text evidence="2">The sequence shown here is derived from an EMBL/GenBank/DDBJ whole genome shotgun (WGS) entry which is preliminary data.</text>
</comment>
<accession>A0A5D4RCN3</accession>